<comment type="similarity">
    <text evidence="9">Belongs to the TatA/E family.</text>
</comment>
<dbReference type="KEGG" id="nneo:PQG83_14720"/>
<dbReference type="InterPro" id="IPR003369">
    <property type="entry name" value="TatA/B/E"/>
</dbReference>
<evidence type="ECO:0000256" key="9">
    <source>
        <dbReference type="HAMAP-Rule" id="MF_00236"/>
    </source>
</evidence>
<dbReference type="PANTHER" id="PTHR42982:SF1">
    <property type="entry name" value="SEC-INDEPENDENT PROTEIN TRANSLOCASE PROTEIN TATA"/>
    <property type="match status" value="1"/>
</dbReference>
<keyword evidence="4 9" id="KW-0812">Transmembrane</keyword>
<sequence>MFGTMGFSELMIILVIILIIFGAGRLPQIGEGVGKALKGFKKEVADIPSPVDPNESLPNIPPEPGQVQSQPTTSVGTPTNQPFQPGPEQTPGTTAALLYKGAGPEVVQPSSKSAATSGTSETTTTPPSAPPPMSMEDRQAQPAPMASRQYPALPANAQAKPVLKRPAAVVNKQAVARVQAQQAAMKAQASQQSGLAPRDMQSLGEGLGSAVRTFRDAAADIKNSIDPQMRTIQAELESAEKEMQDSIEVAKVPLTPKEPSGSA</sequence>
<keyword evidence="8 9" id="KW-0472">Membrane</keyword>
<dbReference type="Gene3D" id="1.20.5.3310">
    <property type="match status" value="1"/>
</dbReference>
<keyword evidence="6 9" id="KW-1133">Transmembrane helix</keyword>
<evidence type="ECO:0000256" key="7">
    <source>
        <dbReference type="ARBA" id="ARBA00023010"/>
    </source>
</evidence>
<evidence type="ECO:0000313" key="11">
    <source>
        <dbReference type="EMBL" id="WNM61003.1"/>
    </source>
</evidence>
<evidence type="ECO:0000256" key="6">
    <source>
        <dbReference type="ARBA" id="ARBA00022989"/>
    </source>
</evidence>
<feature type="compositionally biased region" description="Low complexity" evidence="10">
    <location>
        <begin position="109"/>
        <end position="126"/>
    </location>
</feature>
<comment type="subunit">
    <text evidence="9">Forms a complex with TatC.</text>
</comment>
<evidence type="ECO:0000256" key="1">
    <source>
        <dbReference type="ARBA" id="ARBA00004162"/>
    </source>
</evidence>
<dbReference type="AlphaFoldDB" id="A0AA96JV09"/>
<feature type="region of interest" description="Disordered" evidence="10">
    <location>
        <begin position="47"/>
        <end position="147"/>
    </location>
</feature>
<proteinExistence type="inferred from homology"/>
<evidence type="ECO:0000256" key="5">
    <source>
        <dbReference type="ARBA" id="ARBA00022927"/>
    </source>
</evidence>
<dbReference type="Proteomes" id="UP001302494">
    <property type="component" value="Chromosome"/>
</dbReference>
<dbReference type="GO" id="GO:0033281">
    <property type="term" value="C:TAT protein transport complex"/>
    <property type="evidence" value="ECO:0007669"/>
    <property type="project" value="UniProtKB-UniRule"/>
</dbReference>
<dbReference type="RefSeq" id="WP_312742523.1">
    <property type="nucleotide sequence ID" value="NZ_CP116968.1"/>
</dbReference>
<accession>A0AA96JV09</accession>
<dbReference type="InterPro" id="IPR006312">
    <property type="entry name" value="TatA/E"/>
</dbReference>
<reference evidence="11 12" key="1">
    <citation type="submission" date="2023-01" db="EMBL/GenBank/DDBJ databases">
        <title>Cultivation and genomic characterization of new, ubiquitous marine nitrite-oxidizing bacteria from the Nitrospirales.</title>
        <authorList>
            <person name="Mueller A.J."/>
            <person name="Daebeler A."/>
            <person name="Herbold C.W."/>
            <person name="Kirkegaard R.H."/>
            <person name="Daims H."/>
        </authorList>
    </citation>
    <scope>NUCLEOTIDE SEQUENCE [LARGE SCALE GENOMIC DNA]</scope>
    <source>
        <strain evidence="11 12">DK</strain>
    </source>
</reference>
<dbReference type="EMBL" id="CP116968">
    <property type="protein sequence ID" value="WNM61003.1"/>
    <property type="molecule type" value="Genomic_DNA"/>
</dbReference>
<evidence type="ECO:0000256" key="2">
    <source>
        <dbReference type="ARBA" id="ARBA00022448"/>
    </source>
</evidence>
<gene>
    <name evidence="9 11" type="primary">tatA</name>
    <name evidence="11" type="ORF">PQG83_14720</name>
</gene>
<feature type="region of interest" description="Disordered" evidence="10">
    <location>
        <begin position="187"/>
        <end position="206"/>
    </location>
</feature>
<dbReference type="GO" id="GO:0008320">
    <property type="term" value="F:protein transmembrane transporter activity"/>
    <property type="evidence" value="ECO:0007669"/>
    <property type="project" value="UniProtKB-UniRule"/>
</dbReference>
<keyword evidence="7 9" id="KW-0811">Translocation</keyword>
<evidence type="ECO:0000256" key="8">
    <source>
        <dbReference type="ARBA" id="ARBA00023136"/>
    </source>
</evidence>
<keyword evidence="5 9" id="KW-0653">Protein transport</keyword>
<protein>
    <recommendedName>
        <fullName evidence="9">Sec-independent protein translocase protein TatA</fullName>
    </recommendedName>
</protein>
<comment type="function">
    <text evidence="9">Part of the twin-arginine translocation (Tat) system that transports large folded proteins containing a characteristic twin-arginine motif in their signal peptide across membranes. TatA could form the protein-conducting channel of the Tat system.</text>
</comment>
<feature type="transmembrane region" description="Helical" evidence="9">
    <location>
        <begin position="6"/>
        <end position="26"/>
    </location>
</feature>
<evidence type="ECO:0000256" key="10">
    <source>
        <dbReference type="SAM" id="MobiDB-lite"/>
    </source>
</evidence>
<evidence type="ECO:0000313" key="12">
    <source>
        <dbReference type="Proteomes" id="UP001302494"/>
    </source>
</evidence>
<name>A0AA96JV09_9BACT</name>
<keyword evidence="12" id="KW-1185">Reference proteome</keyword>
<dbReference type="HAMAP" id="MF_00236">
    <property type="entry name" value="TatA_E"/>
    <property type="match status" value="1"/>
</dbReference>
<dbReference type="NCBIfam" id="TIGR01411">
    <property type="entry name" value="tatAE"/>
    <property type="match status" value="1"/>
</dbReference>
<evidence type="ECO:0000256" key="3">
    <source>
        <dbReference type="ARBA" id="ARBA00022475"/>
    </source>
</evidence>
<dbReference type="GO" id="GO:0043953">
    <property type="term" value="P:protein transport by the Tat complex"/>
    <property type="evidence" value="ECO:0007669"/>
    <property type="project" value="UniProtKB-UniRule"/>
</dbReference>
<keyword evidence="3 9" id="KW-1003">Cell membrane</keyword>
<dbReference type="PANTHER" id="PTHR42982">
    <property type="entry name" value="SEC-INDEPENDENT PROTEIN TRANSLOCASE PROTEIN TATA"/>
    <property type="match status" value="1"/>
</dbReference>
<feature type="region of interest" description="Disordered" evidence="10">
    <location>
        <begin position="238"/>
        <end position="263"/>
    </location>
</feature>
<dbReference type="Pfam" id="PF02416">
    <property type="entry name" value="TatA_B_E"/>
    <property type="match status" value="1"/>
</dbReference>
<keyword evidence="2 9" id="KW-0813">Transport</keyword>
<evidence type="ECO:0000256" key="4">
    <source>
        <dbReference type="ARBA" id="ARBA00022692"/>
    </source>
</evidence>
<comment type="subcellular location">
    <subcellularLocation>
        <location evidence="1 9">Cell membrane</location>
        <topology evidence="1 9">Single-pass membrane protein</topology>
    </subcellularLocation>
</comment>
<organism evidence="11 12">
    <name type="scientific">Candidatus Nitrospira neomarina</name>
    <dbReference type="NCBI Taxonomy" id="3020899"/>
    <lineage>
        <taxon>Bacteria</taxon>
        <taxon>Pseudomonadati</taxon>
        <taxon>Nitrospirota</taxon>
        <taxon>Nitrospiria</taxon>
        <taxon>Nitrospirales</taxon>
        <taxon>Nitrospiraceae</taxon>
        <taxon>Nitrospira</taxon>
    </lineage>
</organism>
<feature type="compositionally biased region" description="Polar residues" evidence="10">
    <location>
        <begin position="66"/>
        <end position="83"/>
    </location>
</feature>